<sequence length="123" mass="13545">MGYVSDEQKKRYGLFGYGKRSREMGYVSDEQKKRYGLLDMGREAEKWVMFLISRRKDTAFGYGKRGRKTPATSASLSLALTAPAPTTPPSSSNPSQTFAAPSNLAVLTSLFGSGTGERDHRAR</sequence>
<keyword evidence="2" id="KW-1185">Reference proteome</keyword>
<comment type="caution">
    <text evidence="1">The sequence shown here is derived from an EMBL/GenBank/DDBJ whole genome shotgun (WGS) entry which is preliminary data.</text>
</comment>
<evidence type="ECO:0000313" key="2">
    <source>
        <dbReference type="Proteomes" id="UP001234297"/>
    </source>
</evidence>
<protein>
    <submittedName>
        <fullName evidence="1">Uncharacterized protein</fullName>
    </submittedName>
</protein>
<dbReference type="EMBL" id="CM056817">
    <property type="protein sequence ID" value="KAJ8619458.1"/>
    <property type="molecule type" value="Genomic_DNA"/>
</dbReference>
<proteinExistence type="predicted"/>
<name>A0ACC2KEF6_PERAE</name>
<reference evidence="1 2" key="1">
    <citation type="journal article" date="2022" name="Hortic Res">
        <title>A haplotype resolved chromosomal level avocado genome allows analysis of novel avocado genes.</title>
        <authorList>
            <person name="Nath O."/>
            <person name="Fletcher S.J."/>
            <person name="Hayward A."/>
            <person name="Shaw L.M."/>
            <person name="Masouleh A.K."/>
            <person name="Furtado A."/>
            <person name="Henry R.J."/>
            <person name="Mitter N."/>
        </authorList>
    </citation>
    <scope>NUCLEOTIDE SEQUENCE [LARGE SCALE GENOMIC DNA]</scope>
    <source>
        <strain evidence="2">cv. Hass</strain>
    </source>
</reference>
<dbReference type="Proteomes" id="UP001234297">
    <property type="component" value="Chromosome 9"/>
</dbReference>
<gene>
    <name evidence="1" type="ORF">MRB53_027987</name>
</gene>
<organism evidence="1 2">
    <name type="scientific">Persea americana</name>
    <name type="common">Avocado</name>
    <dbReference type="NCBI Taxonomy" id="3435"/>
    <lineage>
        <taxon>Eukaryota</taxon>
        <taxon>Viridiplantae</taxon>
        <taxon>Streptophyta</taxon>
        <taxon>Embryophyta</taxon>
        <taxon>Tracheophyta</taxon>
        <taxon>Spermatophyta</taxon>
        <taxon>Magnoliopsida</taxon>
        <taxon>Magnoliidae</taxon>
        <taxon>Laurales</taxon>
        <taxon>Lauraceae</taxon>
        <taxon>Persea</taxon>
    </lineage>
</organism>
<evidence type="ECO:0000313" key="1">
    <source>
        <dbReference type="EMBL" id="KAJ8619458.1"/>
    </source>
</evidence>
<accession>A0ACC2KEF6</accession>